<dbReference type="GO" id="GO:0006629">
    <property type="term" value="P:lipid metabolic process"/>
    <property type="evidence" value="ECO:0007669"/>
    <property type="project" value="InterPro"/>
</dbReference>
<dbReference type="InterPro" id="IPR017946">
    <property type="entry name" value="PLC-like_Pdiesterase_TIM-brl"/>
</dbReference>
<dbReference type="RefSeq" id="WP_150796669.1">
    <property type="nucleotide sequence ID" value="NZ_CABVHU010000001.1"/>
</dbReference>
<dbReference type="PANTHER" id="PTHR46211:SF14">
    <property type="entry name" value="GLYCEROPHOSPHODIESTER PHOSPHODIESTERASE"/>
    <property type="match status" value="1"/>
</dbReference>
<dbReference type="EMBL" id="CABVHU010000001">
    <property type="protein sequence ID" value="VVN76474.1"/>
    <property type="molecule type" value="Genomic_DNA"/>
</dbReference>
<name>A0A5E7AIK1_PSEFL</name>
<dbReference type="GO" id="GO:0008081">
    <property type="term" value="F:phosphoric diester hydrolase activity"/>
    <property type="evidence" value="ECO:0007669"/>
    <property type="project" value="InterPro"/>
</dbReference>
<dbReference type="InterPro" id="IPR030395">
    <property type="entry name" value="GP_PDE_dom"/>
</dbReference>
<reference evidence="2 3" key="1">
    <citation type="submission" date="2019-09" db="EMBL/GenBank/DDBJ databases">
        <authorList>
            <person name="Chandra G."/>
            <person name="Truman W A."/>
        </authorList>
    </citation>
    <scope>NUCLEOTIDE SEQUENCE [LARGE SCALE GENOMIC DNA]</scope>
    <source>
        <strain evidence="2">PS833</strain>
    </source>
</reference>
<dbReference type="PROSITE" id="PS51704">
    <property type="entry name" value="GP_PDE"/>
    <property type="match status" value="1"/>
</dbReference>
<evidence type="ECO:0000313" key="3">
    <source>
        <dbReference type="Proteomes" id="UP000409037"/>
    </source>
</evidence>
<dbReference type="AlphaFoldDB" id="A0A5E7AIK1"/>
<dbReference type="Proteomes" id="UP000409037">
    <property type="component" value="Unassembled WGS sequence"/>
</dbReference>
<evidence type="ECO:0000259" key="1">
    <source>
        <dbReference type="PROSITE" id="PS51704"/>
    </source>
</evidence>
<dbReference type="SUPFAM" id="SSF51695">
    <property type="entry name" value="PLC-like phosphodiesterases"/>
    <property type="match status" value="1"/>
</dbReference>
<dbReference type="OrthoDB" id="7032323at2"/>
<organism evidence="2 3">
    <name type="scientific">Pseudomonas fluorescens</name>
    <dbReference type="NCBI Taxonomy" id="294"/>
    <lineage>
        <taxon>Bacteria</taxon>
        <taxon>Pseudomonadati</taxon>
        <taxon>Pseudomonadota</taxon>
        <taxon>Gammaproteobacteria</taxon>
        <taxon>Pseudomonadales</taxon>
        <taxon>Pseudomonadaceae</taxon>
        <taxon>Pseudomonas</taxon>
    </lineage>
</organism>
<dbReference type="Pfam" id="PF03009">
    <property type="entry name" value="GDPD"/>
    <property type="match status" value="1"/>
</dbReference>
<accession>A0A5E7AIK1</accession>
<dbReference type="Gene3D" id="3.20.20.190">
    <property type="entry name" value="Phosphatidylinositol (PI) phosphodiesterase"/>
    <property type="match status" value="1"/>
</dbReference>
<protein>
    <recommendedName>
        <fullName evidence="1">GP-PDE domain-containing protein</fullName>
    </recommendedName>
</protein>
<feature type="domain" description="GP-PDE" evidence="1">
    <location>
        <begin position="288"/>
        <end position="524"/>
    </location>
</feature>
<gene>
    <name evidence="2" type="ORF">PS833_00768</name>
</gene>
<proteinExistence type="predicted"/>
<dbReference type="PANTHER" id="PTHR46211">
    <property type="entry name" value="GLYCEROPHOSPHORYL DIESTER PHOSPHODIESTERASE"/>
    <property type="match status" value="1"/>
</dbReference>
<evidence type="ECO:0000313" key="2">
    <source>
        <dbReference type="EMBL" id="VVN76474.1"/>
    </source>
</evidence>
<sequence>MTDISALEAYAGQLSEAATLANASAQTQRQIVNGDALTDVLTESGPVPTLAKQAVLAQAKVTASLTEVASQMAGAMTYATTAAGLAGTGNDGYFSTPSADDGEYLVLYKNENGTAGYVNTYPSAALVRARFRDGRGPAYAKHGDNYGYNRWLAYDDGSFGTHEAYLGPDGVRLSTFDLESDESNALAVRDAYGYYSVRVKAGSDALPQFPGFQVLEDVAKGMEGVAIEKASKVLAVRDANGYYAMSLTPESFAAKGAGVNEAGAGEEQVKTAMNLIRDTRSRSGLRKMQVAAHRGFISQAPQNTLMAFSTALQRGADVLELDVKFSSDDVAYVFHDLTVDALTSGTGSFRSLTAAQIDALTFKQLSGTIFEQGVRIPRFSEYLQWAREESAYSLVELKDLPTIAHADTLLQLIDDAQMLELTTIASINFSELAYVRSRYTDVPLSWLVSATDYVSKVLTAAPLAPAELSADAPSLQANPGIVRSAKAAGLGISAWGVNTLAAAKRLERLGVNSIISDVSLRVDS</sequence>